<dbReference type="SUPFAM" id="SSF47336">
    <property type="entry name" value="ACP-like"/>
    <property type="match status" value="1"/>
</dbReference>
<dbReference type="Pfam" id="PF13193">
    <property type="entry name" value="AMP-binding_C"/>
    <property type="match status" value="2"/>
</dbReference>
<feature type="transmembrane region" description="Helical" evidence="5">
    <location>
        <begin position="2196"/>
        <end position="2214"/>
    </location>
</feature>
<feature type="domain" description="Carrier" evidence="6">
    <location>
        <begin position="1817"/>
        <end position="1888"/>
    </location>
</feature>
<evidence type="ECO:0000256" key="3">
    <source>
        <dbReference type="ARBA" id="ARBA00022553"/>
    </source>
</evidence>
<dbReference type="InterPro" id="IPR001242">
    <property type="entry name" value="Condensation_dom"/>
</dbReference>
<feature type="transmembrane region" description="Helical" evidence="5">
    <location>
        <begin position="2482"/>
        <end position="2506"/>
    </location>
</feature>
<keyword evidence="8" id="KW-1185">Reference proteome</keyword>
<dbReference type="Gene3D" id="1.20.1250.20">
    <property type="entry name" value="MFS general substrate transporter like domains"/>
    <property type="match status" value="1"/>
</dbReference>
<dbReference type="SUPFAM" id="SSF56801">
    <property type="entry name" value="Acetyl-CoA synthetase-like"/>
    <property type="match status" value="2"/>
</dbReference>
<feature type="transmembrane region" description="Helical" evidence="5">
    <location>
        <begin position="2220"/>
        <end position="2241"/>
    </location>
</feature>
<dbReference type="Gene3D" id="3.40.50.12780">
    <property type="entry name" value="N-terminal domain of ligase-like"/>
    <property type="match status" value="1"/>
</dbReference>
<dbReference type="Pfam" id="PF00550">
    <property type="entry name" value="PP-binding"/>
    <property type="match status" value="2"/>
</dbReference>
<dbReference type="PROSITE" id="PS50075">
    <property type="entry name" value="CARRIER"/>
    <property type="match status" value="2"/>
</dbReference>
<dbReference type="Gene3D" id="3.40.50.1820">
    <property type="entry name" value="alpha/beta hydrolase"/>
    <property type="match status" value="1"/>
</dbReference>
<evidence type="ECO:0000259" key="6">
    <source>
        <dbReference type="PROSITE" id="PS50075"/>
    </source>
</evidence>
<dbReference type="SMART" id="SM00823">
    <property type="entry name" value="PKS_PP"/>
    <property type="match status" value="2"/>
</dbReference>
<dbReference type="Pfam" id="PF00501">
    <property type="entry name" value="AMP-binding"/>
    <property type="match status" value="2"/>
</dbReference>
<evidence type="ECO:0000313" key="8">
    <source>
        <dbReference type="Proteomes" id="UP000622245"/>
    </source>
</evidence>
<dbReference type="SUPFAM" id="SSF52777">
    <property type="entry name" value="CoA-dependent acyltransferases"/>
    <property type="match status" value="3"/>
</dbReference>
<feature type="transmembrane region" description="Helical" evidence="5">
    <location>
        <begin position="2342"/>
        <end position="2365"/>
    </location>
</feature>
<feature type="region of interest" description="Disordered" evidence="4">
    <location>
        <begin position="2154"/>
        <end position="2184"/>
    </location>
</feature>
<dbReference type="InterPro" id="IPR023213">
    <property type="entry name" value="CAT-like_dom_sf"/>
</dbReference>
<dbReference type="PROSITE" id="PS00012">
    <property type="entry name" value="PHOSPHOPANTETHEINE"/>
    <property type="match status" value="1"/>
</dbReference>
<proteinExistence type="predicted"/>
<dbReference type="InterPro" id="IPR009081">
    <property type="entry name" value="PP-bd_ACP"/>
</dbReference>
<dbReference type="Pfam" id="PF00975">
    <property type="entry name" value="Thioesterase"/>
    <property type="match status" value="1"/>
</dbReference>
<keyword evidence="5" id="KW-1133">Transmembrane helix</keyword>
<dbReference type="Gene3D" id="3.30.300.30">
    <property type="match status" value="2"/>
</dbReference>
<comment type="cofactor">
    <cofactor evidence="1">
        <name>pantetheine 4'-phosphate</name>
        <dbReference type="ChEBI" id="CHEBI:47942"/>
    </cofactor>
</comment>
<dbReference type="InterPro" id="IPR025110">
    <property type="entry name" value="AMP-bd_C"/>
</dbReference>
<dbReference type="SUPFAM" id="SSF53474">
    <property type="entry name" value="alpha/beta-Hydrolases"/>
    <property type="match status" value="1"/>
</dbReference>
<dbReference type="InterPro" id="IPR006162">
    <property type="entry name" value="Ppantetheine_attach_site"/>
</dbReference>
<dbReference type="Gene3D" id="3.40.50.980">
    <property type="match status" value="2"/>
</dbReference>
<dbReference type="InterPro" id="IPR000873">
    <property type="entry name" value="AMP-dep_synth/lig_dom"/>
</dbReference>
<dbReference type="PANTHER" id="PTHR45527:SF1">
    <property type="entry name" value="FATTY ACID SYNTHASE"/>
    <property type="match status" value="1"/>
</dbReference>
<feature type="transmembrane region" description="Helical" evidence="5">
    <location>
        <begin position="2253"/>
        <end position="2273"/>
    </location>
</feature>
<reference evidence="7 8" key="1">
    <citation type="submission" date="2021-01" db="EMBL/GenBank/DDBJ databases">
        <title>Draft genome sequence of Micromonospora sp. strain STR1s_6.</title>
        <authorList>
            <person name="Karlyshev A."/>
            <person name="Jawad R."/>
        </authorList>
    </citation>
    <scope>NUCLEOTIDE SEQUENCE [LARGE SCALE GENOMIC DNA]</scope>
    <source>
        <strain evidence="7 8">STR1S-6</strain>
    </source>
</reference>
<dbReference type="NCBIfam" id="TIGR01733">
    <property type="entry name" value="AA-adenyl-dom"/>
    <property type="match status" value="2"/>
</dbReference>
<feature type="transmembrane region" description="Helical" evidence="5">
    <location>
        <begin position="2402"/>
        <end position="2422"/>
    </location>
</feature>
<evidence type="ECO:0000256" key="2">
    <source>
        <dbReference type="ARBA" id="ARBA00022450"/>
    </source>
</evidence>
<feature type="compositionally biased region" description="Basic and acidic residues" evidence="4">
    <location>
        <begin position="2155"/>
        <end position="2164"/>
    </location>
</feature>
<keyword evidence="5" id="KW-0472">Membrane</keyword>
<dbReference type="InterPro" id="IPR045851">
    <property type="entry name" value="AMP-bd_C_sf"/>
</dbReference>
<evidence type="ECO:0000256" key="5">
    <source>
        <dbReference type="SAM" id="Phobius"/>
    </source>
</evidence>
<dbReference type="InterPro" id="IPR010071">
    <property type="entry name" value="AA_adenyl_dom"/>
</dbReference>
<keyword evidence="2" id="KW-0596">Phosphopantetheine</keyword>
<dbReference type="InterPro" id="IPR036736">
    <property type="entry name" value="ACP-like_sf"/>
</dbReference>
<feature type="transmembrane region" description="Helical" evidence="5">
    <location>
        <begin position="2518"/>
        <end position="2541"/>
    </location>
</feature>
<dbReference type="InterPro" id="IPR001031">
    <property type="entry name" value="Thioesterase"/>
</dbReference>
<evidence type="ECO:0000256" key="4">
    <source>
        <dbReference type="SAM" id="MobiDB-lite"/>
    </source>
</evidence>
<dbReference type="InterPro" id="IPR029058">
    <property type="entry name" value="AB_hydrolase_fold"/>
</dbReference>
<evidence type="ECO:0000256" key="1">
    <source>
        <dbReference type="ARBA" id="ARBA00001957"/>
    </source>
</evidence>
<dbReference type="PROSITE" id="PS00455">
    <property type="entry name" value="AMP_BINDING"/>
    <property type="match status" value="2"/>
</dbReference>
<dbReference type="Pfam" id="PF07690">
    <property type="entry name" value="MFS_1"/>
    <property type="match status" value="1"/>
</dbReference>
<gene>
    <name evidence="7" type="ORF">JM949_19800</name>
</gene>
<dbReference type="InterPro" id="IPR020845">
    <property type="entry name" value="AMP-binding_CS"/>
</dbReference>
<dbReference type="InterPro" id="IPR042099">
    <property type="entry name" value="ANL_N_sf"/>
</dbReference>
<dbReference type="EMBL" id="JAEVHL010000104">
    <property type="protein sequence ID" value="MBM0277466.1"/>
    <property type="molecule type" value="Genomic_DNA"/>
</dbReference>
<dbReference type="InterPro" id="IPR011701">
    <property type="entry name" value="MFS"/>
</dbReference>
<dbReference type="Gene3D" id="2.30.38.10">
    <property type="entry name" value="Luciferase, Domain 3"/>
    <property type="match status" value="1"/>
</dbReference>
<dbReference type="Gene3D" id="1.10.1200.10">
    <property type="entry name" value="ACP-like"/>
    <property type="match status" value="2"/>
</dbReference>
<dbReference type="PANTHER" id="PTHR45527">
    <property type="entry name" value="NONRIBOSOMAL PEPTIDE SYNTHETASE"/>
    <property type="match status" value="1"/>
</dbReference>
<accession>A0ABS1YJ70</accession>
<dbReference type="Gene3D" id="3.30.559.30">
    <property type="entry name" value="Nonribosomal peptide synthetase, condensation domain"/>
    <property type="match status" value="2"/>
</dbReference>
<protein>
    <submittedName>
        <fullName evidence="7">Amino acid adenylation domain-containing protein</fullName>
    </submittedName>
</protein>
<dbReference type="CDD" id="cd06173">
    <property type="entry name" value="MFS_MefA_like"/>
    <property type="match status" value="1"/>
</dbReference>
<comment type="caution">
    <text evidence="7">The sequence shown here is derived from an EMBL/GenBank/DDBJ whole genome shotgun (WGS) entry which is preliminary data.</text>
</comment>
<feature type="transmembrane region" description="Helical" evidence="5">
    <location>
        <begin position="2279"/>
        <end position="2295"/>
    </location>
</feature>
<feature type="transmembrane region" description="Helical" evidence="5">
    <location>
        <begin position="2571"/>
        <end position="2591"/>
    </location>
</feature>
<feature type="domain" description="Carrier" evidence="6">
    <location>
        <begin position="543"/>
        <end position="617"/>
    </location>
</feature>
<dbReference type="Pfam" id="PF00668">
    <property type="entry name" value="Condensation"/>
    <property type="match status" value="1"/>
</dbReference>
<dbReference type="CDD" id="cd05930">
    <property type="entry name" value="A_NRPS"/>
    <property type="match status" value="2"/>
</dbReference>
<dbReference type="InterPro" id="IPR036259">
    <property type="entry name" value="MFS_trans_sf"/>
</dbReference>
<organism evidence="7 8">
    <name type="scientific">Micromonospora tarensis</name>
    <dbReference type="NCBI Taxonomy" id="2806100"/>
    <lineage>
        <taxon>Bacteria</taxon>
        <taxon>Bacillati</taxon>
        <taxon>Actinomycetota</taxon>
        <taxon>Actinomycetes</taxon>
        <taxon>Micromonosporales</taxon>
        <taxon>Micromonosporaceae</taxon>
        <taxon>Micromonospora</taxon>
    </lineage>
</organism>
<feature type="transmembrane region" description="Helical" evidence="5">
    <location>
        <begin position="2428"/>
        <end position="2448"/>
    </location>
</feature>
<name>A0ABS1YJ70_9ACTN</name>
<feature type="transmembrane region" description="Helical" evidence="5">
    <location>
        <begin position="2460"/>
        <end position="2476"/>
    </location>
</feature>
<evidence type="ECO:0000313" key="7">
    <source>
        <dbReference type="EMBL" id="MBM0277466.1"/>
    </source>
</evidence>
<dbReference type="RefSeq" id="WP_203149893.1">
    <property type="nucleotide sequence ID" value="NZ_JAEVHL010000104.1"/>
</dbReference>
<dbReference type="Gene3D" id="3.30.559.10">
    <property type="entry name" value="Chloramphenicol acetyltransferase-like domain"/>
    <property type="match status" value="1"/>
</dbReference>
<sequence length="2629" mass="281976">MTADLVWDLTVSSSDGRSVARPQLIDGIIARAAERPFAHALVDGDRVLTYGELVTAAQGVAECLLVAGIDPGEPVGVPAVREADSIIAMLGALFAGAAFVPFDPNDPPQRLAQMVQDVSVRLCVADPDRYPRFASVGLTCLSVRVTESPTASSAAEPHTVARTGEATESDDELPAYVIHTSGTTGRAKGVAVPRRALDHFSRVSVAHFEMTPDDRALQFFSLAFDASIEDIFPPLLAGATIVLRDNEMVLSVDRFLERCAQWSITVLMLPTAFWHEMVDAMARDSLALPPTVRLVTIGGEQVRAERVEKWRRLPVHPGVRLVNEYGPTETTVTVTTDELAGPHAEPDAEEPTIGRPLPGVVVRIVDDGGKDVPFGESGELLLGGPTVAIGYLGQPERTAERFVTDADGGRFYRTGDRVRLRADGRLAFFGRMDRQLKVQGHRIEGAGVEQVLLSHPLVDDAVVDLDPASGLLVGYLILSAEAGDRDDEVLADIRRHANRQLPAYSVPHHLRRVAVFPRTDRDKVDVAALHREFAPSTGAPVGGGETETERGVLAIVGEVLGAEPDVVTPLLDLGAHSLAMVQIATRLARAFGVRPAVGELHGAVTVRGIAALVAEREVSEPQATPARAAGRMTAFQRDTWLAEQLHPGTALHTIGVRYRIVGVTDPVAVQAALDAVVSRHDALRARFRLDGDEPVMDFGAEARPVPMTVHRSDGADVAASRRDRAQTVFDPEVGNMLAATLILGDGEAELIVAVHHLVFDGWSAAVLADELAAALGGGELAPTVSFAEHLSRTSPDSLRYWAERLAGLDTDVSIPTDRPRPAVRSFRGDRVEAPIGADRFRRISAEAERAGTSPATVFLAGLQALVARMTGRSDITVLSPVAHRTEVDSERAIGAYLTVVPLRTEVAAGADFRQIVALAHDAVLGALDHDDPPLADLPAALGIPARSGRSPFGQVSLMVHNTPSAVARYGDIAVEFVGSTHPERTKLDLTFSIDFPAGEPVLYLEYATELYDRATAARLVEQFLVLLDEVTADPTRPVIETRSTAEATADPAGHWRRRLAETDVTAELPSDRPRPRSRPFAAARVARALDPALTAGLAAAGGSVPAAVAAGLAIVLARYTGCARPALVAPVWNAAEGSAPLLPIVADVDAALSFGDVARRLHGDYLQDLAHRDVPAAELVAAAGRTADAGRNPLGDVVFGVLSANAEDCGSRGDDVPAEIAADLVVTLRTDPSGTALDIDYATAMFDRGRIECLADSVLTVLGAAADRPDLPVGGLPLLSDAEQDRILHDWGADDLAVPPTEALHLLFERHAAETPDAPALTFRSETISYGELNRRANRLAHYLRERGIGREDRVAICLDRGPDVFVAMWAVLKSGGGYVPLDPDYPAERLRFMLEDSAPAILLTRQARTEAVPVPAGVQVVALDRDSERIAGLPDTDPVPVTRSSDAAYLIYTSGSSGRPKGVTVEHGHLVHAATMWQEAYRLRAEWTYQQAASFSFDMFVGETLRAHCTGGRLVIVPRETLLDPAELYDLMRTERVSCTELVPTVLRRLLAHAETQPERLEFVELLIGGGEKWDVQDFRRARRVVGPRCRVINAYGVTEVTVDNVYFDGDVDDLSDDAPLPIGRPFPRNRVYVLDANGSAVPPGIVGEMYLGGNGVARGYHERPELDADVFVPDPFSPAPGARMYRTGDAARWRRDGVVEYLGRLDQQVKINGYRVELGEVEAVLATLPGVATAAAAVHRGAGGHAYLVGYVVGGDDTPPSESSLRERMATLVPGHLVPSRIVVVPALPQTPNGKIDRAALPEPARQLPPDREPTPCEIEVTAVWREVLGLGDEAAIGVDDNFFELGGDSFSALRIVRRLDPRPPLLTLYQNPTVAGVATWMNGTAAGGGRTDRLLHRLTRGEADPVAGGITVVAVPYSGGSAVAYQPVADALPDGWALYAAELPGHEWARPDEPLLGVEETAARIADEVRSIRGPVLLYGHCLGVAITVEVARRLERDGVELAGVALGAAFPTARLPGRLFDLVYRLIPQDRLVSNREYLAYLRGRGGFTDIEDPEQQAFLLRNVRHDAQGAEEYFTALFRRADQARLRAPVLSLIGGRDRVTELHEERYREWEPLAERVDLAVIPRAGHFFVRTHATQLAQALVTHVAAARSEESARPDSDEPVPASREPSRQPHGPTPGLGRFAAVAGGQLISMLGSAIAALVLSIWVFRQTGSITQFAVVSALGMLPGIVASPFAGAAADRWDRRKLMLIGDIGGAAAMATVAALALSGELRLWHVYLAVTAASLVVAFQRPAYLAAVAQLVPKRYLGRTNGITQLGTGTGLIFAPMLGVPLMNTIGVGGVIAIDLGTYLVAIVTVLAVRFPDRLFRRREERFTSEITGGWRYIAQRPPLLASLRYFIVDNIFFLLGFAVIMPLLLSEQSPIALSAALTAAGLGTVTAGLVMGLSGGTARRADGMLLFMGVCSLGMVGIGVSTSPVLVVCGMFLMAFGESMATAHWLTLLQVKVGFDLQGRVLSFFLTVMLLTEPLSYLVVGPFADAVMRPLLEPGAPLAHVFGPLLGTGATRGLALLLVLSGVLQLGWAVRGWFYRPVRRIEELLPDAIPPDELGDRDELQRLADSRLTSRS</sequence>
<dbReference type="SUPFAM" id="SSF103473">
    <property type="entry name" value="MFS general substrate transporter"/>
    <property type="match status" value="1"/>
</dbReference>
<keyword evidence="5" id="KW-0812">Transmembrane</keyword>
<keyword evidence="3" id="KW-0597">Phosphoprotein</keyword>
<dbReference type="Proteomes" id="UP000622245">
    <property type="component" value="Unassembled WGS sequence"/>
</dbReference>
<dbReference type="InterPro" id="IPR020806">
    <property type="entry name" value="PKS_PP-bd"/>
</dbReference>